<proteinExistence type="predicted"/>
<sequence length="33" mass="3553">MAEDALSRSQNLCQNKILAMALGPTVGQYDRAS</sequence>
<organism evidence="1 2">
    <name type="scientific">Cavenderia fasciculata</name>
    <name type="common">Slime mold</name>
    <name type="synonym">Dictyostelium fasciculatum</name>
    <dbReference type="NCBI Taxonomy" id="261658"/>
    <lineage>
        <taxon>Eukaryota</taxon>
        <taxon>Amoebozoa</taxon>
        <taxon>Evosea</taxon>
        <taxon>Eumycetozoa</taxon>
        <taxon>Dictyostelia</taxon>
        <taxon>Acytosteliales</taxon>
        <taxon>Cavenderiaceae</taxon>
        <taxon>Cavenderia</taxon>
    </lineage>
</organism>
<dbReference type="RefSeq" id="XP_004366886.1">
    <property type="nucleotide sequence ID" value="XM_004366829.1"/>
</dbReference>
<evidence type="ECO:0000313" key="1">
    <source>
        <dbReference type="EMBL" id="EGG19903.1"/>
    </source>
</evidence>
<protein>
    <submittedName>
        <fullName evidence="1">Uncharacterized protein</fullName>
    </submittedName>
</protein>
<dbReference type="AlphaFoldDB" id="F4PXA0"/>
<name>F4PXA0_CACFS</name>
<evidence type="ECO:0000313" key="2">
    <source>
        <dbReference type="Proteomes" id="UP000007797"/>
    </source>
</evidence>
<dbReference type="KEGG" id="dfa:DFA_07008"/>
<reference evidence="2" key="1">
    <citation type="journal article" date="2011" name="Genome Res.">
        <title>Phylogeny-wide analysis of social amoeba genomes highlights ancient origins for complex intercellular communication.</title>
        <authorList>
            <person name="Heidel A.J."/>
            <person name="Lawal H.M."/>
            <person name="Felder M."/>
            <person name="Schilde C."/>
            <person name="Helps N.R."/>
            <person name="Tunggal B."/>
            <person name="Rivero F."/>
            <person name="John U."/>
            <person name="Schleicher M."/>
            <person name="Eichinger L."/>
            <person name="Platzer M."/>
            <person name="Noegel A.A."/>
            <person name="Schaap P."/>
            <person name="Gloeckner G."/>
        </authorList>
    </citation>
    <scope>NUCLEOTIDE SEQUENCE [LARGE SCALE GENOMIC DNA]</scope>
    <source>
        <strain evidence="2">SH3</strain>
    </source>
</reference>
<dbReference type="Proteomes" id="UP000007797">
    <property type="component" value="Unassembled WGS sequence"/>
</dbReference>
<accession>F4PXA0</accession>
<keyword evidence="2" id="KW-1185">Reference proteome</keyword>
<dbReference type="EMBL" id="GL883013">
    <property type="protein sequence ID" value="EGG19903.1"/>
    <property type="molecule type" value="Genomic_DNA"/>
</dbReference>
<dbReference type="GeneID" id="14871945"/>
<gene>
    <name evidence="1" type="ORF">DFA_07008</name>
</gene>